<organism evidence="1 2">
    <name type="scientific">Herminiimonas contaminans</name>
    <dbReference type="NCBI Taxonomy" id="1111140"/>
    <lineage>
        <taxon>Bacteria</taxon>
        <taxon>Pseudomonadati</taxon>
        <taxon>Pseudomonadota</taxon>
        <taxon>Betaproteobacteria</taxon>
        <taxon>Burkholderiales</taxon>
        <taxon>Oxalobacteraceae</taxon>
        <taxon>Herminiimonas</taxon>
    </lineage>
</organism>
<proteinExistence type="predicted"/>
<comment type="caution">
    <text evidence="1">The sequence shown here is derived from an EMBL/GenBank/DDBJ whole genome shotgun (WGS) entry which is preliminary data.</text>
</comment>
<keyword evidence="2" id="KW-1185">Reference proteome</keyword>
<sequence>MILYKYVDLATGKKILASGALSFTKCPHLNDPFETKAGDHPGDSFWGPYNRYHAISTSYPILSLTRNPLNPIMWSHYGVGHTGLVFGIDCNDAGLNDEMTCVLPAKHGNIIYTKSKPTDYYNASESAHIFAGQLSRFDENFIEALSRIFLYKSSEWHYEEEVRVVKSAQTLINADAKFLPNETADECSRFLLPISRSAIRSVHIGYRTYCGNYHDTFKLISLIRKKLPDAAIHTYGLESKSWTLRDDKLGDDWQRVLAEDHGFTTHEQADIRTIIPD</sequence>
<accession>A0ABS0EQ75</accession>
<dbReference type="RefSeq" id="WP_195874840.1">
    <property type="nucleotide sequence ID" value="NZ_JADOEL010000003.1"/>
</dbReference>
<reference evidence="1 2" key="1">
    <citation type="submission" date="2020-11" db="EMBL/GenBank/DDBJ databases">
        <title>WGS of Herminiimonas contaminans strain Marseille-Q4544 isolated from planarians Schmidtea mediterranea.</title>
        <authorList>
            <person name="Kangale L."/>
        </authorList>
    </citation>
    <scope>NUCLEOTIDE SEQUENCE [LARGE SCALE GENOMIC DNA]</scope>
    <source>
        <strain evidence="1 2">Marseille-Q4544</strain>
    </source>
</reference>
<dbReference type="Proteomes" id="UP000657372">
    <property type="component" value="Unassembled WGS sequence"/>
</dbReference>
<evidence type="ECO:0000313" key="2">
    <source>
        <dbReference type="Proteomes" id="UP000657372"/>
    </source>
</evidence>
<dbReference type="InterPro" id="IPR021352">
    <property type="entry name" value="DUF2971"/>
</dbReference>
<dbReference type="Pfam" id="PF11185">
    <property type="entry name" value="DUF2971"/>
    <property type="match status" value="1"/>
</dbReference>
<evidence type="ECO:0000313" key="1">
    <source>
        <dbReference type="EMBL" id="MBF8176936.1"/>
    </source>
</evidence>
<gene>
    <name evidence="1" type="ORF">IXC47_04480</name>
</gene>
<protein>
    <submittedName>
        <fullName evidence="1">DUF2971 domain-containing protein</fullName>
    </submittedName>
</protein>
<name>A0ABS0EQ75_9BURK</name>
<dbReference type="EMBL" id="JADOEL010000003">
    <property type="protein sequence ID" value="MBF8176936.1"/>
    <property type="molecule type" value="Genomic_DNA"/>
</dbReference>